<dbReference type="Proteomes" id="UP001380601">
    <property type="component" value="Unassembled WGS sequence"/>
</dbReference>
<protein>
    <submittedName>
        <fullName evidence="1">Uncharacterized protein</fullName>
    </submittedName>
</protein>
<keyword evidence="2" id="KW-1185">Reference proteome</keyword>
<dbReference type="RefSeq" id="WP_341611755.1">
    <property type="nucleotide sequence ID" value="NZ_JBBWSC010000005.1"/>
</dbReference>
<evidence type="ECO:0000313" key="2">
    <source>
        <dbReference type="Proteomes" id="UP001380601"/>
    </source>
</evidence>
<reference evidence="1 2" key="1">
    <citation type="submission" date="2024-04" db="EMBL/GenBank/DDBJ databases">
        <title>Staphylococcus debuckii a clinical isolate.</title>
        <authorList>
            <person name="Magnan C."/>
            <person name="Plumet L."/>
            <person name="Morsli M."/>
            <person name="Molle V."/>
            <person name="Lavigne J.-P."/>
        </authorList>
    </citation>
    <scope>NUCLEOTIDE SEQUENCE [LARGE SCALE GENOMIC DNA]</scope>
    <source>
        <strain evidence="1 2">NSD001</strain>
    </source>
</reference>
<evidence type="ECO:0000313" key="1">
    <source>
        <dbReference type="EMBL" id="MEL0538232.1"/>
    </source>
</evidence>
<proteinExistence type="predicted"/>
<organism evidence="1 2">
    <name type="scientific">Staphylococcus debuckii</name>
    <dbReference type="NCBI Taxonomy" id="2044912"/>
    <lineage>
        <taxon>Bacteria</taxon>
        <taxon>Bacillati</taxon>
        <taxon>Bacillota</taxon>
        <taxon>Bacilli</taxon>
        <taxon>Bacillales</taxon>
        <taxon>Staphylococcaceae</taxon>
        <taxon>Staphylococcus</taxon>
    </lineage>
</organism>
<accession>A0ABU9EXM2</accession>
<sequence length="61" mass="7237">MKTFMKHGVFVKWYESGGLDRNQVYYYINLNQFSTNLENTQKDNFLNAPKSLQKEVMKNKG</sequence>
<dbReference type="EMBL" id="JBBWSC010000005">
    <property type="protein sequence ID" value="MEL0538232.1"/>
    <property type="molecule type" value="Genomic_DNA"/>
</dbReference>
<name>A0ABU9EXM2_9STAP</name>
<gene>
    <name evidence="1" type="ORF">AADA34_05705</name>
</gene>
<comment type="caution">
    <text evidence="1">The sequence shown here is derived from an EMBL/GenBank/DDBJ whole genome shotgun (WGS) entry which is preliminary data.</text>
</comment>